<name>A0A6A7APH3_9PLEO</name>
<dbReference type="Proteomes" id="UP000799423">
    <property type="component" value="Unassembled WGS sequence"/>
</dbReference>
<reference evidence="1" key="1">
    <citation type="submission" date="2020-01" db="EMBL/GenBank/DDBJ databases">
        <authorList>
            <consortium name="DOE Joint Genome Institute"/>
            <person name="Haridas S."/>
            <person name="Albert R."/>
            <person name="Binder M."/>
            <person name="Bloem J."/>
            <person name="Labutti K."/>
            <person name="Salamov A."/>
            <person name="Andreopoulos B."/>
            <person name="Baker S.E."/>
            <person name="Barry K."/>
            <person name="Bills G."/>
            <person name="Bluhm B.H."/>
            <person name="Cannon C."/>
            <person name="Castanera R."/>
            <person name="Culley D.E."/>
            <person name="Daum C."/>
            <person name="Ezra D."/>
            <person name="Gonzalez J.B."/>
            <person name="Henrissat B."/>
            <person name="Kuo A."/>
            <person name="Liang C."/>
            <person name="Lipzen A."/>
            <person name="Lutzoni F."/>
            <person name="Magnuson J."/>
            <person name="Mondo S."/>
            <person name="Nolan M."/>
            <person name="Ohm R."/>
            <person name="Pangilinan J."/>
            <person name="Park H.-J."/>
            <person name="Ramirez L."/>
            <person name="Alfaro M."/>
            <person name="Sun H."/>
            <person name="Tritt A."/>
            <person name="Yoshinaga Y."/>
            <person name="Zwiers L.-H."/>
            <person name="Turgeon B.G."/>
            <person name="Goodwin S.B."/>
            <person name="Spatafora J.W."/>
            <person name="Crous P.W."/>
            <person name="Grigoriev I.V."/>
        </authorList>
    </citation>
    <scope>NUCLEOTIDE SEQUENCE</scope>
    <source>
        <strain evidence="1">IPT5</strain>
    </source>
</reference>
<evidence type="ECO:0000313" key="2">
    <source>
        <dbReference type="Proteomes" id="UP000799423"/>
    </source>
</evidence>
<dbReference type="AlphaFoldDB" id="A0A6A7APH3"/>
<organism evidence="1 2">
    <name type="scientific">Plenodomus tracheiphilus IPT5</name>
    <dbReference type="NCBI Taxonomy" id="1408161"/>
    <lineage>
        <taxon>Eukaryota</taxon>
        <taxon>Fungi</taxon>
        <taxon>Dikarya</taxon>
        <taxon>Ascomycota</taxon>
        <taxon>Pezizomycotina</taxon>
        <taxon>Dothideomycetes</taxon>
        <taxon>Pleosporomycetidae</taxon>
        <taxon>Pleosporales</taxon>
        <taxon>Pleosporineae</taxon>
        <taxon>Leptosphaeriaceae</taxon>
        <taxon>Plenodomus</taxon>
    </lineage>
</organism>
<gene>
    <name evidence="1" type="ORF">T440DRAFT_484469</name>
</gene>
<dbReference type="EMBL" id="MU006428">
    <property type="protein sequence ID" value="KAF2844059.1"/>
    <property type="molecule type" value="Genomic_DNA"/>
</dbReference>
<protein>
    <submittedName>
        <fullName evidence="1">Uncharacterized protein</fullName>
    </submittedName>
</protein>
<evidence type="ECO:0000313" key="1">
    <source>
        <dbReference type="EMBL" id="KAF2844059.1"/>
    </source>
</evidence>
<sequence>MDPGSGPTYRTTSGRFPMLQPLWNKIWLCCPLGCTREREIPETSARLSFECQGNPPTVLAPYAENKSSFTQLRADYQDESLEQERGARKVTAAFLPKHVVALCHIEPQYPCFEHDKVREVLAITKGLTIVRLVVDDPKALAKCKRIPCPDSRELLFKDLLSEAEILRLKRDEEIPLDQCEPLLVAQAGLYLRCDMLLN</sequence>
<proteinExistence type="predicted"/>
<keyword evidence="2" id="KW-1185">Reference proteome</keyword>
<accession>A0A6A7APH3</accession>